<accession>A0A086T4I9</accession>
<protein>
    <submittedName>
        <fullName evidence="2">Uncharacterized protein</fullName>
    </submittedName>
</protein>
<evidence type="ECO:0000313" key="2">
    <source>
        <dbReference type="EMBL" id="KFH44271.1"/>
    </source>
</evidence>
<proteinExistence type="predicted"/>
<keyword evidence="3" id="KW-1185">Reference proteome</keyword>
<dbReference type="AlphaFoldDB" id="A0A086T4I9"/>
<dbReference type="Proteomes" id="UP000029964">
    <property type="component" value="Unassembled WGS sequence"/>
</dbReference>
<reference evidence="3" key="1">
    <citation type="journal article" date="2014" name="Genome Announc.">
        <title>Genome sequence and annotation of Acremonium chrysogenum, producer of the beta-lactam antibiotic cephalosporin C.</title>
        <authorList>
            <person name="Terfehr D."/>
            <person name="Dahlmann T.A."/>
            <person name="Specht T."/>
            <person name="Zadra I."/>
            <person name="Kuernsteiner H."/>
            <person name="Kueck U."/>
        </authorList>
    </citation>
    <scope>NUCLEOTIDE SEQUENCE [LARGE SCALE GENOMIC DNA]</scope>
    <source>
        <strain evidence="3">ATCC 11550 / CBS 779.69 / DSM 880 / IAM 14645 / JCM 23072 / IMI 49137</strain>
    </source>
</reference>
<dbReference type="EMBL" id="JPKY01000051">
    <property type="protein sequence ID" value="KFH44271.1"/>
    <property type="molecule type" value="Genomic_DNA"/>
</dbReference>
<evidence type="ECO:0000256" key="1">
    <source>
        <dbReference type="SAM" id="MobiDB-lite"/>
    </source>
</evidence>
<name>A0A086T4I9_HAPC1</name>
<sequence length="217" mass="23773">MDNGDRPAWAGSTASTTPRSPSPRSSDLDIDNPDLPPFGDEQDDALLPRVADISRTYRDGRTTLETFLEQADRIPPGLWPSDALNPHITLVDVPGLPEQLPRARFLYGRLRWEIDGDIGRTGCGDQSPGPPGIGSSPACAMGRRVTFWVQVKNPIRCAITSDAAAHVLGVGPETINSLAVLVMCWSYILSVEKRIIPRVVYGLIRVRPKADMRFMSI</sequence>
<feature type="region of interest" description="Disordered" evidence="1">
    <location>
        <begin position="1"/>
        <end position="45"/>
    </location>
</feature>
<evidence type="ECO:0000313" key="3">
    <source>
        <dbReference type="Proteomes" id="UP000029964"/>
    </source>
</evidence>
<comment type="caution">
    <text evidence="2">The sequence shown here is derived from an EMBL/GenBank/DDBJ whole genome shotgun (WGS) entry which is preliminary data.</text>
</comment>
<dbReference type="HOGENOM" id="CLU_1271964_0_0_1"/>
<dbReference type="OrthoDB" id="3549294at2759"/>
<gene>
    <name evidence="2" type="ORF">ACRE_049120</name>
</gene>
<feature type="compositionally biased region" description="Low complexity" evidence="1">
    <location>
        <begin position="12"/>
        <end position="25"/>
    </location>
</feature>
<organism evidence="2 3">
    <name type="scientific">Hapsidospora chrysogenum (strain ATCC 11550 / CBS 779.69 / DSM 880 / IAM 14645 / JCM 23072 / IMI 49137)</name>
    <name type="common">Acremonium chrysogenum</name>
    <dbReference type="NCBI Taxonomy" id="857340"/>
    <lineage>
        <taxon>Eukaryota</taxon>
        <taxon>Fungi</taxon>
        <taxon>Dikarya</taxon>
        <taxon>Ascomycota</taxon>
        <taxon>Pezizomycotina</taxon>
        <taxon>Sordariomycetes</taxon>
        <taxon>Hypocreomycetidae</taxon>
        <taxon>Hypocreales</taxon>
        <taxon>Bionectriaceae</taxon>
        <taxon>Hapsidospora</taxon>
    </lineage>
</organism>